<gene>
    <name evidence="4" type="ORF">BJ085DRAFT_36320</name>
</gene>
<protein>
    <recommendedName>
        <fullName evidence="3">SHSP domain-containing protein</fullName>
    </recommendedName>
</protein>
<dbReference type="Proteomes" id="UP000268162">
    <property type="component" value="Unassembled WGS sequence"/>
</dbReference>
<keyword evidence="5" id="KW-1185">Reference proteome</keyword>
<feature type="compositionally biased region" description="Basic residues" evidence="2">
    <location>
        <begin position="106"/>
        <end position="120"/>
    </location>
</feature>
<evidence type="ECO:0000256" key="2">
    <source>
        <dbReference type="SAM" id="MobiDB-lite"/>
    </source>
</evidence>
<dbReference type="PROSITE" id="PS01031">
    <property type="entry name" value="SHSP"/>
    <property type="match status" value="1"/>
</dbReference>
<dbReference type="OrthoDB" id="1431247at2759"/>
<organism evidence="4 5">
    <name type="scientific">Dimargaris cristalligena</name>
    <dbReference type="NCBI Taxonomy" id="215637"/>
    <lineage>
        <taxon>Eukaryota</taxon>
        <taxon>Fungi</taxon>
        <taxon>Fungi incertae sedis</taxon>
        <taxon>Zoopagomycota</taxon>
        <taxon>Kickxellomycotina</taxon>
        <taxon>Dimargaritomycetes</taxon>
        <taxon>Dimargaritales</taxon>
        <taxon>Dimargaritaceae</taxon>
        <taxon>Dimargaris</taxon>
    </lineage>
</organism>
<dbReference type="InterPro" id="IPR008978">
    <property type="entry name" value="HSP20-like_chaperone"/>
</dbReference>
<dbReference type="EMBL" id="ML002767">
    <property type="protein sequence ID" value="RKP35869.1"/>
    <property type="molecule type" value="Genomic_DNA"/>
</dbReference>
<evidence type="ECO:0000313" key="4">
    <source>
        <dbReference type="EMBL" id="RKP35869.1"/>
    </source>
</evidence>
<feature type="domain" description="SHSP" evidence="3">
    <location>
        <begin position="52"/>
        <end position="181"/>
    </location>
</feature>
<dbReference type="AlphaFoldDB" id="A0A4V1J4K4"/>
<evidence type="ECO:0000313" key="5">
    <source>
        <dbReference type="Proteomes" id="UP000268162"/>
    </source>
</evidence>
<name>A0A4V1J4K4_9FUNG</name>
<evidence type="ECO:0000259" key="3">
    <source>
        <dbReference type="PROSITE" id="PS01031"/>
    </source>
</evidence>
<comment type="similarity">
    <text evidence="1">Belongs to the small heat shock protein (HSP20) family.</text>
</comment>
<proteinExistence type="inferred from homology"/>
<dbReference type="InterPro" id="IPR002068">
    <property type="entry name" value="A-crystallin/Hsp20_dom"/>
</dbReference>
<accession>A0A4V1J4K4</accession>
<evidence type="ECO:0000256" key="1">
    <source>
        <dbReference type="PROSITE-ProRule" id="PRU00285"/>
    </source>
</evidence>
<sequence length="181" mass="20304">MPKPYSAFYTERSQVPTPANPSTQFPNFLSQGIPSHFQPWGIPGHNFGAFSGPGSVLNTPMEVLDTRETDSVYTISVLIPRVIPSSLRVTAMLGGLVLQGQTHDEHHHKHHFPNNLHHHSQPSSPPKHPHLSHFHKDHIHSFHHTLTVPSYVDTSRAEARTENGIITIKAPRRSLFSNFNE</sequence>
<feature type="region of interest" description="Disordered" evidence="2">
    <location>
        <begin position="102"/>
        <end position="131"/>
    </location>
</feature>
<dbReference type="SUPFAM" id="SSF49764">
    <property type="entry name" value="HSP20-like chaperones"/>
    <property type="match status" value="1"/>
</dbReference>
<dbReference type="Gene3D" id="2.60.40.790">
    <property type="match status" value="1"/>
</dbReference>
<reference evidence="5" key="1">
    <citation type="journal article" date="2018" name="Nat. Microbiol.">
        <title>Leveraging single-cell genomics to expand the fungal tree of life.</title>
        <authorList>
            <person name="Ahrendt S.R."/>
            <person name="Quandt C.A."/>
            <person name="Ciobanu D."/>
            <person name="Clum A."/>
            <person name="Salamov A."/>
            <person name="Andreopoulos B."/>
            <person name="Cheng J.F."/>
            <person name="Woyke T."/>
            <person name="Pelin A."/>
            <person name="Henrissat B."/>
            <person name="Reynolds N.K."/>
            <person name="Benny G.L."/>
            <person name="Smith M.E."/>
            <person name="James T.Y."/>
            <person name="Grigoriev I.V."/>
        </authorList>
    </citation>
    <scope>NUCLEOTIDE SEQUENCE [LARGE SCALE GENOMIC DNA]</scope>
    <source>
        <strain evidence="5">RSA 468</strain>
    </source>
</reference>
<dbReference type="CDD" id="cd06464">
    <property type="entry name" value="ACD_sHsps-like"/>
    <property type="match status" value="1"/>
</dbReference>